<dbReference type="PANTHER" id="PTHR30561:SF1">
    <property type="entry name" value="MULTIDRUG TRANSPORTER EMRE"/>
    <property type="match status" value="1"/>
</dbReference>
<name>A0A0T5P4E0_9RHOB</name>
<dbReference type="PATRIC" id="fig|540747.5.peg.1932"/>
<dbReference type="Proteomes" id="UP000325785">
    <property type="component" value="Chromosome"/>
</dbReference>
<keyword evidence="4 8" id="KW-0812">Transmembrane</keyword>
<dbReference type="EMBL" id="LAXI01000017">
    <property type="protein sequence ID" value="KRS16012.1"/>
    <property type="molecule type" value="Genomic_DNA"/>
</dbReference>
<dbReference type="FunFam" id="1.10.3730.20:FF:000001">
    <property type="entry name" value="Quaternary ammonium compound resistance transporter SugE"/>
    <property type="match status" value="1"/>
</dbReference>
<dbReference type="InterPro" id="IPR000390">
    <property type="entry name" value="Small_drug/metabolite_transptr"/>
</dbReference>
<keyword evidence="12" id="KW-1185">Reference proteome</keyword>
<evidence type="ECO:0000256" key="9">
    <source>
        <dbReference type="SAM" id="Phobius"/>
    </source>
</evidence>
<dbReference type="GO" id="GO:0022857">
    <property type="term" value="F:transmembrane transporter activity"/>
    <property type="evidence" value="ECO:0007669"/>
    <property type="project" value="InterPro"/>
</dbReference>
<keyword evidence="5 9" id="KW-1133">Transmembrane helix</keyword>
<evidence type="ECO:0000256" key="6">
    <source>
        <dbReference type="ARBA" id="ARBA00023136"/>
    </source>
</evidence>
<dbReference type="PANTHER" id="PTHR30561">
    <property type="entry name" value="SMR FAMILY PROTON-DEPENDENT DRUG EFFLUX TRANSPORTER SUGE"/>
    <property type="match status" value="1"/>
</dbReference>
<dbReference type="Pfam" id="PF00893">
    <property type="entry name" value="Multi_Drug_Res"/>
    <property type="match status" value="1"/>
</dbReference>
<dbReference type="RefSeq" id="WP_057819169.1">
    <property type="nucleotide sequence ID" value="NZ_CAXRJZ010000026.1"/>
</dbReference>
<evidence type="ECO:0000313" key="12">
    <source>
        <dbReference type="Proteomes" id="UP000051401"/>
    </source>
</evidence>
<dbReference type="EMBL" id="CP031598">
    <property type="protein sequence ID" value="QEW28014.1"/>
    <property type="molecule type" value="Genomic_DNA"/>
</dbReference>
<feature type="transmembrane region" description="Helical" evidence="9">
    <location>
        <begin position="86"/>
        <end position="105"/>
    </location>
</feature>
<evidence type="ECO:0000256" key="3">
    <source>
        <dbReference type="ARBA" id="ARBA00022475"/>
    </source>
</evidence>
<dbReference type="GO" id="GO:0005886">
    <property type="term" value="C:plasma membrane"/>
    <property type="evidence" value="ECO:0007669"/>
    <property type="project" value="UniProtKB-SubCell"/>
</dbReference>
<proteinExistence type="inferred from homology"/>
<sequence>MLKIYLILLLAVLCEGVGSTCLQASQQFTRFWPSVGVVAGFGSAFYLMMIVLKYMPLGITYAIWSGLGICLTAFLGWLIFKQGVDLAALIGMTLIIVGIVIINIFSKTATH</sequence>
<dbReference type="STRING" id="540747.SAMN04488031_11388"/>
<protein>
    <submittedName>
        <fullName evidence="11">Methyl viologen resistance protein C</fullName>
    </submittedName>
    <submittedName>
        <fullName evidence="10">Transporter</fullName>
    </submittedName>
</protein>
<dbReference type="AlphaFoldDB" id="A0A0T5P4E0"/>
<evidence type="ECO:0000313" key="11">
    <source>
        <dbReference type="EMBL" id="QEW28014.1"/>
    </source>
</evidence>
<dbReference type="GO" id="GO:1990961">
    <property type="term" value="P:xenobiotic detoxification by transmembrane export across the plasma membrane"/>
    <property type="evidence" value="ECO:0007669"/>
    <property type="project" value="UniProtKB-ARBA"/>
</dbReference>
<reference evidence="11 13" key="2">
    <citation type="submission" date="2018-08" db="EMBL/GenBank/DDBJ databases">
        <title>Genetic Globetrotter - A new plasmid hitch-hiking vast phylogenetic and geographic distances.</title>
        <authorList>
            <person name="Vollmers J."/>
            <person name="Petersen J."/>
        </authorList>
    </citation>
    <scope>NUCLEOTIDE SEQUENCE [LARGE SCALE GENOMIC DNA]</scope>
    <source>
        <strain evidence="11 13">DSM 26383</strain>
    </source>
</reference>
<dbReference type="InterPro" id="IPR037185">
    <property type="entry name" value="EmrE-like"/>
</dbReference>
<reference evidence="10 12" key="1">
    <citation type="submission" date="2015-04" db="EMBL/GenBank/DDBJ databases">
        <title>The draft genome sequence of Roseovarius indicus B108T.</title>
        <authorList>
            <person name="Li G."/>
            <person name="Lai Q."/>
            <person name="Shao Z."/>
            <person name="Yan P."/>
        </authorList>
    </citation>
    <scope>NUCLEOTIDE SEQUENCE [LARGE SCALE GENOMIC DNA]</scope>
    <source>
        <strain evidence="10 12">B108</strain>
    </source>
</reference>
<dbReference type="SUPFAM" id="SSF103481">
    <property type="entry name" value="Multidrug resistance efflux transporter EmrE"/>
    <property type="match status" value="1"/>
</dbReference>
<dbReference type="OrthoDB" id="9808638at2"/>
<keyword evidence="2" id="KW-0813">Transport</keyword>
<accession>A0A0T5P4E0</accession>
<dbReference type="InterPro" id="IPR045324">
    <property type="entry name" value="Small_multidrug_res"/>
</dbReference>
<evidence type="ECO:0000256" key="8">
    <source>
        <dbReference type="RuleBase" id="RU003942"/>
    </source>
</evidence>
<evidence type="ECO:0000256" key="7">
    <source>
        <dbReference type="ARBA" id="ARBA00038032"/>
    </source>
</evidence>
<evidence type="ECO:0000256" key="4">
    <source>
        <dbReference type="ARBA" id="ARBA00022692"/>
    </source>
</evidence>
<dbReference type="KEGG" id="rid:RIdsm_03839"/>
<gene>
    <name evidence="11" type="primary">emrE</name>
    <name evidence="11" type="ORF">RIdsm_03839</name>
    <name evidence="10" type="ORF">XM52_20840</name>
</gene>
<feature type="transmembrane region" description="Helical" evidence="9">
    <location>
        <begin position="34"/>
        <end position="52"/>
    </location>
</feature>
<keyword evidence="3" id="KW-1003">Cell membrane</keyword>
<comment type="subcellular location">
    <subcellularLocation>
        <location evidence="1 8">Cell membrane</location>
        <topology evidence="1 8">Multi-pass membrane protein</topology>
    </subcellularLocation>
</comment>
<evidence type="ECO:0000256" key="2">
    <source>
        <dbReference type="ARBA" id="ARBA00022448"/>
    </source>
</evidence>
<evidence type="ECO:0000256" key="5">
    <source>
        <dbReference type="ARBA" id="ARBA00022989"/>
    </source>
</evidence>
<comment type="similarity">
    <text evidence="7 8">Belongs to the drug/metabolite transporter (DMT) superfamily. Small multidrug resistance (SMR) (TC 2.A.7.1) family.</text>
</comment>
<evidence type="ECO:0000256" key="1">
    <source>
        <dbReference type="ARBA" id="ARBA00004651"/>
    </source>
</evidence>
<keyword evidence="6 9" id="KW-0472">Membrane</keyword>
<dbReference type="Proteomes" id="UP000051401">
    <property type="component" value="Unassembled WGS sequence"/>
</dbReference>
<organism evidence="10 12">
    <name type="scientific">Roseovarius indicus</name>
    <dbReference type="NCBI Taxonomy" id="540747"/>
    <lineage>
        <taxon>Bacteria</taxon>
        <taxon>Pseudomonadati</taxon>
        <taxon>Pseudomonadota</taxon>
        <taxon>Alphaproteobacteria</taxon>
        <taxon>Rhodobacterales</taxon>
        <taxon>Roseobacteraceae</taxon>
        <taxon>Roseovarius</taxon>
    </lineage>
</organism>
<dbReference type="Gene3D" id="1.10.3730.20">
    <property type="match status" value="1"/>
</dbReference>
<feature type="transmembrane region" description="Helical" evidence="9">
    <location>
        <begin position="59"/>
        <end position="80"/>
    </location>
</feature>
<evidence type="ECO:0000313" key="10">
    <source>
        <dbReference type="EMBL" id="KRS16012.1"/>
    </source>
</evidence>
<evidence type="ECO:0000313" key="13">
    <source>
        <dbReference type="Proteomes" id="UP000325785"/>
    </source>
</evidence>